<dbReference type="InterPro" id="IPR036412">
    <property type="entry name" value="HAD-like_sf"/>
</dbReference>
<dbReference type="GO" id="GO:0036376">
    <property type="term" value="P:sodium ion export across plasma membrane"/>
    <property type="evidence" value="ECO:0007669"/>
    <property type="project" value="TreeGrafter"/>
</dbReference>
<dbReference type="OrthoDB" id="391538at2"/>
<evidence type="ECO:0000256" key="9">
    <source>
        <dbReference type="SAM" id="Phobius"/>
    </source>
</evidence>
<evidence type="ECO:0000313" key="12">
    <source>
        <dbReference type="Proteomes" id="UP000284605"/>
    </source>
</evidence>
<dbReference type="Pfam" id="PF00689">
    <property type="entry name" value="Cation_ATPase_C"/>
    <property type="match status" value="1"/>
</dbReference>
<feature type="transmembrane region" description="Helical" evidence="9">
    <location>
        <begin position="265"/>
        <end position="290"/>
    </location>
</feature>
<dbReference type="EMBL" id="QYUK01000011">
    <property type="protein sequence ID" value="RJF90076.1"/>
    <property type="molecule type" value="Genomic_DNA"/>
</dbReference>
<dbReference type="GO" id="GO:0016887">
    <property type="term" value="F:ATP hydrolysis activity"/>
    <property type="evidence" value="ECO:0007669"/>
    <property type="project" value="InterPro"/>
</dbReference>
<dbReference type="AlphaFoldDB" id="A0A418WJ33"/>
<dbReference type="PANTHER" id="PTHR43294">
    <property type="entry name" value="SODIUM/POTASSIUM-TRANSPORTING ATPASE SUBUNIT ALPHA"/>
    <property type="match status" value="1"/>
</dbReference>
<dbReference type="InterPro" id="IPR023299">
    <property type="entry name" value="ATPase_P-typ_cyto_dom_N"/>
</dbReference>
<feature type="transmembrane region" description="Helical" evidence="9">
    <location>
        <begin position="232"/>
        <end position="253"/>
    </location>
</feature>
<dbReference type="InterPro" id="IPR006068">
    <property type="entry name" value="ATPase_P-typ_cation-transptr_C"/>
</dbReference>
<dbReference type="GO" id="GO:0006883">
    <property type="term" value="P:intracellular sodium ion homeostasis"/>
    <property type="evidence" value="ECO:0007669"/>
    <property type="project" value="TreeGrafter"/>
</dbReference>
<evidence type="ECO:0000256" key="7">
    <source>
        <dbReference type="ARBA" id="ARBA00022989"/>
    </source>
</evidence>
<evidence type="ECO:0000313" key="11">
    <source>
        <dbReference type="EMBL" id="RJF90076.1"/>
    </source>
</evidence>
<dbReference type="InterPro" id="IPR050510">
    <property type="entry name" value="Cation_transp_ATPase_P-type"/>
</dbReference>
<keyword evidence="6" id="KW-1278">Translocase</keyword>
<comment type="similarity">
    <text evidence="2">Belongs to the cation transport ATPase (P-type) (TC 3.A.3) family. Type IIA subfamily.</text>
</comment>
<feature type="domain" description="Cation-transporting P-type ATPase N-terminal" evidence="10">
    <location>
        <begin position="1"/>
        <end position="62"/>
    </location>
</feature>
<reference evidence="11 12" key="1">
    <citation type="submission" date="2018-09" db="EMBL/GenBank/DDBJ databases">
        <authorList>
            <person name="Zhu H."/>
        </authorList>
    </citation>
    <scope>NUCLEOTIDE SEQUENCE [LARGE SCALE GENOMIC DNA]</scope>
    <source>
        <strain evidence="11 12">K1W22B-8</strain>
    </source>
</reference>
<keyword evidence="5" id="KW-0067">ATP-binding</keyword>
<dbReference type="SFLD" id="SFLDS00003">
    <property type="entry name" value="Haloacid_Dehalogenase"/>
    <property type="match status" value="1"/>
</dbReference>
<feature type="transmembrane region" description="Helical" evidence="9">
    <location>
        <begin position="66"/>
        <end position="85"/>
    </location>
</feature>
<name>A0A418WJ33_9PROT</name>
<dbReference type="Gene3D" id="1.20.1110.10">
    <property type="entry name" value="Calcium-transporting ATPase, transmembrane domain"/>
    <property type="match status" value="3"/>
</dbReference>
<evidence type="ECO:0000256" key="2">
    <source>
        <dbReference type="ARBA" id="ARBA00005675"/>
    </source>
</evidence>
<dbReference type="SFLD" id="SFLDG00002">
    <property type="entry name" value="C1.7:_P-type_atpase_like"/>
    <property type="match status" value="1"/>
</dbReference>
<sequence length="845" mass="88281">MPPALDTGLTEREAAARLRRDGANELPSGEHRAPLRIIADTVCEPMFALLLAAGLLYFFLGDALEASVLFGFATLSVLIAVVQELRTEHALDALRDLSSPRAMVVREGKTKRIPGREVVRGDIILVGEGDRVPADGVLVAATGLEIDESLLTGESVPVCKVAAETTEIADIAPARAGTDDTGTLFSGTLVVRGQGRALVLATGRRTELGRIGQSLHRIEREPPRLRAQTRRLVRVFAIVAGVVSLLATVLYGLTGHDWPAAALGGIALAMSMLPEEFPLILTVFTVMGAIRIGKARVLTRRAAAIEALGAATVLCTDKTGTLTQNRMSVVELHDASGLALPLPADGGPLTERAAALAAIARHASRDQTFDPMERALHELAAGQTDAGWPPAPAREFGLRDDLPAMARAWGNGTAERQRLAAKGAPEAIVRLCRLPPPEAGQVLAAANEMAGRGLRVLGLADGLLEAGAGDRLEDQPLHFRGLVGLADPLRPGVRAAVAECRAAGIRIVMVTGDHPATAAAIAGEAGLAATPVVTGGELADLGPAAFAACAADAAVFARIRPEQKLRLVEVLKEKGAIVAMTGDGVNDAPALKAAHIGIAMGGRGTDVAREAAAMVLLDDDFGSIVRTIRLGRRTFDNLRKAMGFVMSIHVPIAGLAFLPLLLGLPPLLGPLHIAFLEMVIDPVCSIAFEAEPAEPDLMRRPPRKATDALLTGTLMIWSLVQGATALLATAAVYLLSLEAGLSLDEMRSRTFLTLVLANVALIIVDRSFSSSLLTALTRPNAALSTVMAIAGAMLILVLGVPQVAVLFHFGPLGLGDIGMAFAAALAVLLLLETAKATGMAAKLRQ</sequence>
<keyword evidence="8 9" id="KW-0472">Membrane</keyword>
<dbReference type="Gene3D" id="2.70.150.10">
    <property type="entry name" value="Calcium-transporting ATPase, cytoplasmic transduction domain A"/>
    <property type="match status" value="1"/>
</dbReference>
<dbReference type="SMART" id="SM00831">
    <property type="entry name" value="Cation_ATPase_N"/>
    <property type="match status" value="1"/>
</dbReference>
<dbReference type="GO" id="GO:1990573">
    <property type="term" value="P:potassium ion import across plasma membrane"/>
    <property type="evidence" value="ECO:0007669"/>
    <property type="project" value="TreeGrafter"/>
</dbReference>
<dbReference type="GO" id="GO:0005524">
    <property type="term" value="F:ATP binding"/>
    <property type="evidence" value="ECO:0007669"/>
    <property type="project" value="UniProtKB-KW"/>
</dbReference>
<evidence type="ECO:0000259" key="10">
    <source>
        <dbReference type="SMART" id="SM00831"/>
    </source>
</evidence>
<dbReference type="SUPFAM" id="SSF81665">
    <property type="entry name" value="Calcium ATPase, transmembrane domain M"/>
    <property type="match status" value="1"/>
</dbReference>
<dbReference type="InterPro" id="IPR008250">
    <property type="entry name" value="ATPase_P-typ_transduc_dom_A_sf"/>
</dbReference>
<dbReference type="GO" id="GO:0030007">
    <property type="term" value="P:intracellular potassium ion homeostasis"/>
    <property type="evidence" value="ECO:0007669"/>
    <property type="project" value="TreeGrafter"/>
</dbReference>
<dbReference type="Gene3D" id="3.40.1110.10">
    <property type="entry name" value="Calcium-transporting ATPase, cytoplasmic domain N"/>
    <property type="match status" value="1"/>
</dbReference>
<dbReference type="Pfam" id="PF00702">
    <property type="entry name" value="Hydrolase"/>
    <property type="match status" value="1"/>
</dbReference>
<gene>
    <name evidence="11" type="ORF">D3874_18720</name>
</gene>
<dbReference type="InterPro" id="IPR059000">
    <property type="entry name" value="ATPase_P-type_domA"/>
</dbReference>
<evidence type="ECO:0000256" key="4">
    <source>
        <dbReference type="ARBA" id="ARBA00022741"/>
    </source>
</evidence>
<dbReference type="Pfam" id="PF00690">
    <property type="entry name" value="Cation_ATPase_N"/>
    <property type="match status" value="1"/>
</dbReference>
<dbReference type="GO" id="GO:0005886">
    <property type="term" value="C:plasma membrane"/>
    <property type="evidence" value="ECO:0007669"/>
    <property type="project" value="TreeGrafter"/>
</dbReference>
<evidence type="ECO:0000256" key="1">
    <source>
        <dbReference type="ARBA" id="ARBA00004141"/>
    </source>
</evidence>
<feature type="transmembrane region" description="Helical" evidence="9">
    <location>
        <begin position="641"/>
        <end position="662"/>
    </location>
</feature>
<feature type="transmembrane region" description="Helical" evidence="9">
    <location>
        <begin position="709"/>
        <end position="735"/>
    </location>
</feature>
<dbReference type="GO" id="GO:1902600">
    <property type="term" value="P:proton transmembrane transport"/>
    <property type="evidence" value="ECO:0007669"/>
    <property type="project" value="TreeGrafter"/>
</dbReference>
<dbReference type="Gene3D" id="3.40.50.1000">
    <property type="entry name" value="HAD superfamily/HAD-like"/>
    <property type="match status" value="3"/>
</dbReference>
<proteinExistence type="inferred from homology"/>
<comment type="subcellular location">
    <subcellularLocation>
        <location evidence="1">Membrane</location>
        <topology evidence="1">Multi-pass membrane protein</topology>
    </subcellularLocation>
</comment>
<dbReference type="Pfam" id="PF00122">
    <property type="entry name" value="E1-E2_ATPase"/>
    <property type="match status" value="1"/>
</dbReference>
<dbReference type="NCBIfam" id="TIGR01494">
    <property type="entry name" value="ATPase_P-type"/>
    <property type="match status" value="2"/>
</dbReference>
<evidence type="ECO:0000256" key="5">
    <source>
        <dbReference type="ARBA" id="ARBA00022840"/>
    </source>
</evidence>
<dbReference type="InterPro" id="IPR004014">
    <property type="entry name" value="ATPase_P-typ_cation-transptr_N"/>
</dbReference>
<feature type="transmembrane region" description="Helical" evidence="9">
    <location>
        <begin position="780"/>
        <end position="800"/>
    </location>
</feature>
<keyword evidence="12" id="KW-1185">Reference proteome</keyword>
<dbReference type="InterPro" id="IPR044492">
    <property type="entry name" value="P_typ_ATPase_HD_dom"/>
</dbReference>
<dbReference type="GO" id="GO:0005391">
    <property type="term" value="F:P-type sodium:potassium-exchanging transporter activity"/>
    <property type="evidence" value="ECO:0007669"/>
    <property type="project" value="TreeGrafter"/>
</dbReference>
<feature type="transmembrane region" description="Helical" evidence="9">
    <location>
        <begin position="812"/>
        <end position="831"/>
    </location>
</feature>
<protein>
    <submittedName>
        <fullName evidence="11">Cation-translocating P-type ATPase</fullName>
    </submittedName>
</protein>
<dbReference type="PROSITE" id="PS00154">
    <property type="entry name" value="ATPASE_E1_E2"/>
    <property type="match status" value="1"/>
</dbReference>
<dbReference type="InterPro" id="IPR023298">
    <property type="entry name" value="ATPase_P-typ_TM_dom_sf"/>
</dbReference>
<dbReference type="PANTHER" id="PTHR43294:SF20">
    <property type="entry name" value="P-TYPE ATPASE"/>
    <property type="match status" value="1"/>
</dbReference>
<organism evidence="11 12">
    <name type="scientific">Oleomonas cavernae</name>
    <dbReference type="NCBI Taxonomy" id="2320859"/>
    <lineage>
        <taxon>Bacteria</taxon>
        <taxon>Pseudomonadati</taxon>
        <taxon>Pseudomonadota</taxon>
        <taxon>Alphaproteobacteria</taxon>
        <taxon>Acetobacterales</taxon>
        <taxon>Acetobacteraceae</taxon>
        <taxon>Oleomonas</taxon>
    </lineage>
</organism>
<keyword evidence="3 9" id="KW-0812">Transmembrane</keyword>
<comment type="caution">
    <text evidence="11">The sequence shown here is derived from an EMBL/GenBank/DDBJ whole genome shotgun (WGS) entry which is preliminary data.</text>
</comment>
<dbReference type="PRINTS" id="PR00119">
    <property type="entry name" value="CATATPASE"/>
</dbReference>
<keyword evidence="7 9" id="KW-1133">Transmembrane helix</keyword>
<dbReference type="SUPFAM" id="SSF56784">
    <property type="entry name" value="HAD-like"/>
    <property type="match status" value="1"/>
</dbReference>
<dbReference type="InterPro" id="IPR001757">
    <property type="entry name" value="P_typ_ATPase"/>
</dbReference>
<dbReference type="InterPro" id="IPR018303">
    <property type="entry name" value="ATPase_P-typ_P_site"/>
</dbReference>
<dbReference type="InterPro" id="IPR023214">
    <property type="entry name" value="HAD_sf"/>
</dbReference>
<dbReference type="SFLD" id="SFLDF00027">
    <property type="entry name" value="p-type_atpase"/>
    <property type="match status" value="1"/>
</dbReference>
<keyword evidence="4" id="KW-0547">Nucleotide-binding</keyword>
<evidence type="ECO:0000256" key="3">
    <source>
        <dbReference type="ARBA" id="ARBA00022692"/>
    </source>
</evidence>
<dbReference type="SUPFAM" id="SSF81653">
    <property type="entry name" value="Calcium ATPase, transduction domain A"/>
    <property type="match status" value="1"/>
</dbReference>
<dbReference type="Proteomes" id="UP000284605">
    <property type="component" value="Unassembled WGS sequence"/>
</dbReference>
<accession>A0A418WJ33</accession>
<evidence type="ECO:0000256" key="8">
    <source>
        <dbReference type="ARBA" id="ARBA00023136"/>
    </source>
</evidence>
<evidence type="ECO:0000256" key="6">
    <source>
        <dbReference type="ARBA" id="ARBA00022967"/>
    </source>
</evidence>
<dbReference type="PRINTS" id="PR00120">
    <property type="entry name" value="HATPASE"/>
</dbReference>